<sequence>MISSLFYVNISGSGKGIIVPLIMVLGGYDLAANWMKWMTELTSRKWISRLMGRFSHSQASRYLIPWFAKSYGIPLHEAEKELKEYRTLNQFFTRKLKSGMRPIAQLEGGLISPVDALITFMGEIRSGTILNVKGQDYTLKDLLNHSPHAQTYEHGYAFVLYLSPTDYHRIHAPVAGTLVESEHIKGRVYPVNDFSMRNMKYVLSRNERLITYISHERGEIAVVKVGAMNVSSIRYTDDQAEIWNQGDDLAYFEFGSTVVLLTENGTFEPSPEHAIGQKVKMGELLGRFYPPSKLPEGPVTLR</sequence>
<dbReference type="Proteomes" id="UP000679992">
    <property type="component" value="Unassembled WGS sequence"/>
</dbReference>
<evidence type="ECO:0000256" key="6">
    <source>
        <dbReference type="ARBA" id="ARBA00023098"/>
    </source>
</evidence>
<evidence type="ECO:0000256" key="10">
    <source>
        <dbReference type="ARBA" id="ARBA00023264"/>
    </source>
</evidence>
<gene>
    <name evidence="14" type="ORF">J42TS3_41180</name>
</gene>
<keyword evidence="8" id="KW-0594">Phospholipid biosynthesis</keyword>
<evidence type="ECO:0000256" key="7">
    <source>
        <dbReference type="ARBA" id="ARBA00023145"/>
    </source>
</evidence>
<evidence type="ECO:0000313" key="15">
    <source>
        <dbReference type="Proteomes" id="UP000679992"/>
    </source>
</evidence>
<organism evidence="14 15">
    <name type="scientific">Paenibacillus vini</name>
    <dbReference type="NCBI Taxonomy" id="1476024"/>
    <lineage>
        <taxon>Bacteria</taxon>
        <taxon>Bacillati</taxon>
        <taxon>Bacillota</taxon>
        <taxon>Bacilli</taxon>
        <taxon>Bacillales</taxon>
        <taxon>Paenibacillaceae</taxon>
        <taxon>Paenibacillus</taxon>
    </lineage>
</organism>
<comment type="caution">
    <text evidence="14">The sequence shown here is derived from an EMBL/GenBank/DDBJ whole genome shotgun (WGS) entry which is preliminary data.</text>
</comment>
<dbReference type="InterPro" id="IPR003817">
    <property type="entry name" value="PS_Dcarbxylase"/>
</dbReference>
<keyword evidence="13" id="KW-0472">Membrane</keyword>
<keyword evidence="4" id="KW-0444">Lipid biosynthesis</keyword>
<keyword evidence="6" id="KW-0443">Lipid metabolism</keyword>
<keyword evidence="15" id="KW-1185">Reference proteome</keyword>
<evidence type="ECO:0000256" key="2">
    <source>
        <dbReference type="ARBA" id="ARBA00005189"/>
    </source>
</evidence>
<keyword evidence="13" id="KW-1133">Transmembrane helix</keyword>
<evidence type="ECO:0000256" key="4">
    <source>
        <dbReference type="ARBA" id="ARBA00022516"/>
    </source>
</evidence>
<dbReference type="Pfam" id="PF02666">
    <property type="entry name" value="PS_Dcarbxylase"/>
    <property type="match status" value="1"/>
</dbReference>
<evidence type="ECO:0000256" key="12">
    <source>
        <dbReference type="ARBA" id="ARBA00024326"/>
    </source>
</evidence>
<feature type="transmembrane region" description="Helical" evidence="13">
    <location>
        <begin position="6"/>
        <end position="28"/>
    </location>
</feature>
<evidence type="ECO:0000256" key="13">
    <source>
        <dbReference type="SAM" id="Phobius"/>
    </source>
</evidence>
<evidence type="ECO:0000256" key="11">
    <source>
        <dbReference type="ARBA" id="ARBA00023317"/>
    </source>
</evidence>
<dbReference type="PANTHER" id="PTHR10067:SF6">
    <property type="entry name" value="PHOSPHATIDYLSERINE DECARBOXYLASE PROENZYME, MITOCHONDRIAL"/>
    <property type="match status" value="1"/>
</dbReference>
<proteinExistence type="predicted"/>
<evidence type="ECO:0000256" key="1">
    <source>
        <dbReference type="ARBA" id="ARBA00001928"/>
    </source>
</evidence>
<comment type="cofactor">
    <cofactor evidence="1">
        <name>pyruvate</name>
        <dbReference type="ChEBI" id="CHEBI:15361"/>
    </cofactor>
</comment>
<keyword evidence="13" id="KW-0812">Transmembrane</keyword>
<evidence type="ECO:0000256" key="8">
    <source>
        <dbReference type="ARBA" id="ARBA00023209"/>
    </source>
</evidence>
<keyword evidence="10" id="KW-1208">Phospholipid metabolism</keyword>
<dbReference type="EMBL" id="BOSL01000015">
    <property type="protein sequence ID" value="GIP55083.1"/>
    <property type="molecule type" value="Genomic_DNA"/>
</dbReference>
<dbReference type="InterPro" id="IPR033177">
    <property type="entry name" value="PSD-B"/>
</dbReference>
<dbReference type="PANTHER" id="PTHR10067">
    <property type="entry name" value="PHOSPHATIDYLSERINE DECARBOXYLASE"/>
    <property type="match status" value="1"/>
</dbReference>
<reference evidence="14 15" key="1">
    <citation type="submission" date="2021-03" db="EMBL/GenBank/DDBJ databases">
        <title>Antimicrobial resistance genes in bacteria isolated from Japanese honey, and their potential for conferring macrolide and lincosamide resistance in the American foulbrood pathogen Paenibacillus larvae.</title>
        <authorList>
            <person name="Okamoto M."/>
            <person name="Kumagai M."/>
            <person name="Kanamori H."/>
            <person name="Takamatsu D."/>
        </authorList>
    </citation>
    <scope>NUCLEOTIDE SEQUENCE [LARGE SCALE GENOMIC DNA]</scope>
    <source>
        <strain evidence="14 15">J42TS3</strain>
    </source>
</reference>
<dbReference type="NCBIfam" id="TIGR00163">
    <property type="entry name" value="PS_decarb"/>
    <property type="match status" value="1"/>
</dbReference>
<evidence type="ECO:0000313" key="14">
    <source>
        <dbReference type="EMBL" id="GIP55083.1"/>
    </source>
</evidence>
<keyword evidence="7" id="KW-0865">Zymogen</keyword>
<keyword evidence="5" id="KW-0210">Decarboxylase</keyword>
<keyword evidence="9" id="KW-0456">Lyase</keyword>
<keyword evidence="11" id="KW-0670">Pyruvate</keyword>
<accession>A0ABQ4MGG4</accession>
<comment type="pathway">
    <text evidence="2">Lipid metabolism.</text>
</comment>
<evidence type="ECO:0000256" key="5">
    <source>
        <dbReference type="ARBA" id="ARBA00022793"/>
    </source>
</evidence>
<name>A0ABQ4MGG4_9BACL</name>
<evidence type="ECO:0000256" key="9">
    <source>
        <dbReference type="ARBA" id="ARBA00023239"/>
    </source>
</evidence>
<comment type="pathway">
    <text evidence="12">Phospholipid metabolism; phosphatidylethanolamine biosynthesis.</text>
</comment>
<evidence type="ECO:0000256" key="3">
    <source>
        <dbReference type="ARBA" id="ARBA00012243"/>
    </source>
</evidence>
<dbReference type="EC" id="4.1.1.65" evidence="3"/>
<protein>
    <recommendedName>
        <fullName evidence="3">phosphatidylserine decarboxylase</fullName>
        <ecNumber evidence="3">4.1.1.65</ecNumber>
    </recommendedName>
</protein>